<proteinExistence type="predicted"/>
<protein>
    <submittedName>
        <fullName evidence="3">AAA family ATPase</fullName>
    </submittedName>
</protein>
<reference evidence="3" key="1">
    <citation type="submission" date="2020-10" db="EMBL/GenBank/DDBJ databases">
        <title>Genome sequence of the unusual species of purple photosynthetic bacteria, Phaeovibrio sulfidiphilus DSM 23193, type strain.</title>
        <authorList>
            <person name="Kyndt J.A."/>
            <person name="Meyer T.E."/>
        </authorList>
    </citation>
    <scope>NUCLEOTIDE SEQUENCE</scope>
    <source>
        <strain evidence="3">DSM 23193</strain>
    </source>
</reference>
<evidence type="ECO:0000313" key="4">
    <source>
        <dbReference type="Proteomes" id="UP000631034"/>
    </source>
</evidence>
<dbReference type="Gene3D" id="3.40.50.300">
    <property type="entry name" value="P-loop containing nucleotide triphosphate hydrolases"/>
    <property type="match status" value="2"/>
</dbReference>
<comment type="caution">
    <text evidence="3">The sequence shown here is derived from an EMBL/GenBank/DDBJ whole genome shotgun (WGS) entry which is preliminary data.</text>
</comment>
<dbReference type="AlphaFoldDB" id="A0A8J6YUT3"/>
<keyword evidence="4" id="KW-1185">Reference proteome</keyword>
<dbReference type="InterPro" id="IPR038734">
    <property type="entry name" value="YhaN_AAA"/>
</dbReference>
<name>A0A8J6YUT3_9PROT</name>
<feature type="coiled-coil region" evidence="1">
    <location>
        <begin position="487"/>
        <end position="528"/>
    </location>
</feature>
<evidence type="ECO:0000259" key="2">
    <source>
        <dbReference type="Pfam" id="PF13514"/>
    </source>
</evidence>
<feature type="coiled-coil region" evidence="1">
    <location>
        <begin position="844"/>
        <end position="885"/>
    </location>
</feature>
<dbReference type="InterPro" id="IPR027417">
    <property type="entry name" value="P-loop_NTPase"/>
</dbReference>
<feature type="coiled-coil region" evidence="1">
    <location>
        <begin position="402"/>
        <end position="459"/>
    </location>
</feature>
<dbReference type="PANTHER" id="PTHR41259:SF1">
    <property type="entry name" value="DOUBLE-STRAND BREAK REPAIR RAD50 ATPASE, PUTATIVE-RELATED"/>
    <property type="match status" value="1"/>
</dbReference>
<organism evidence="3 4">
    <name type="scientific">Phaeovibrio sulfidiphilus</name>
    <dbReference type="NCBI Taxonomy" id="1220600"/>
    <lineage>
        <taxon>Bacteria</taxon>
        <taxon>Pseudomonadati</taxon>
        <taxon>Pseudomonadota</taxon>
        <taxon>Alphaproteobacteria</taxon>
        <taxon>Rhodospirillales</taxon>
        <taxon>Rhodospirillaceae</taxon>
        <taxon>Phaeovibrio</taxon>
    </lineage>
</organism>
<evidence type="ECO:0000313" key="3">
    <source>
        <dbReference type="EMBL" id="MBE1236809.1"/>
    </source>
</evidence>
<dbReference type="RefSeq" id="WP_192533812.1">
    <property type="nucleotide sequence ID" value="NZ_JACZHT010000002.1"/>
</dbReference>
<dbReference type="PANTHER" id="PTHR41259">
    <property type="entry name" value="DOUBLE-STRAND BREAK REPAIR RAD50 ATPASE, PUTATIVE-RELATED"/>
    <property type="match status" value="1"/>
</dbReference>
<gene>
    <name evidence="3" type="ORF">IHV25_03970</name>
</gene>
<dbReference type="SUPFAM" id="SSF52540">
    <property type="entry name" value="P-loop containing nucleoside triphosphate hydrolases"/>
    <property type="match status" value="1"/>
</dbReference>
<dbReference type="Pfam" id="PF13514">
    <property type="entry name" value="AAA_27"/>
    <property type="match status" value="1"/>
</dbReference>
<feature type="domain" description="YhaN AAA" evidence="2">
    <location>
        <begin position="2"/>
        <end position="210"/>
    </location>
</feature>
<sequence>MMRLRRLDLKRFGHFTDTHLEFGEAVPGTPDFHVVYGPNEAGKTTLMEGYLRLLYGFLAKNEPYDFRHQRPNLSVAGLLDINGQTLFLERSPRKGSPLLDERGAVVPEAVLGAVLGRLSRDDYRKLLCLDDATIETGGQEITNSQGEIGRLLFSAAAGISDLSTVLEDARKKADDLYRKGARLTRFAEVKKEFDDLRTRIQETDIPGEAWKARRQALDEARAEQASAEADRRALHQEKVHIEARLRALPVLERIDALERDLAPLALYPEALDVDPEELLDLLGERATLDDRAAQLARERARLEDEQAAVAAVPRAPGLAEDLAALQGVHGRVQAAQTDLPHREQERADRIAAMRQCVRDLGIGEDVDPQTLVVPALRLTELEQAREAVLTSRSDIARECGELEAQDRFLADLQRKIARLQDDGDRDGPEIAAVLERFDTQGLERDHAVAQKELASARARLGSALAALTRGRQVFDTVPDTAVTEAEVADLVSSIQSLDRKLADLQERRNDLRTECESLRARAEALKTTAGVVSDEEVLAARTTRDALWAAHRAALTADTAGTFHEAMQALDRLEGQQLARAAEAGSLREIRQDLREKEVRAAGLDRSLEQAGTERARLYTRLAGLLADAGLEAGLDAGTDGGLDPGAGSRSAGGLAPDGAVVWFRALDAAREAARTLDQVQEQHAPVFARARALMAELGADDTGPAETAALPDVLHRAGTIATRHTTRLRDVEQEQVRLRDNLEAREAQENRLSAARLREEEAVARWTSLVDGLFGSTLGAEALLRSLDPLRDLRECDGLLRETVQRIEAMARDREAFGQEVRALAGRYAVADTGTAQEIYAALEDRARESAAAEQKAAALEQSLAELRENGDDITRRRERLAARVAHLGALFPPAIPAATLEDVRAAVSATHRAIGMRQQKAELEREVCLGLGCTDLADARASLADARMSDLETRLLDSAAALDDADRRHTAAVEARVAAETALKAVTGEADVALLVERCKTLELELGDIAFDYLEWQIGLRLAHEAIRRYRDRHRSGMLEATERAFVELTNGAYSRLETVPDGGAEILMALDAAGTAKRAEDLSKGTRFQLYLALRAAAYEQMAAAGTVLPFFCDDIFETFDEGRTRAACQLMERIGRTGQAIYLTHHRHVVDLAQEVCGARVHIHTLPTAGLQPGA</sequence>
<dbReference type="EMBL" id="JACZHT010000002">
    <property type="protein sequence ID" value="MBE1236809.1"/>
    <property type="molecule type" value="Genomic_DNA"/>
</dbReference>
<keyword evidence="1" id="KW-0175">Coiled coil</keyword>
<evidence type="ECO:0000256" key="1">
    <source>
        <dbReference type="SAM" id="Coils"/>
    </source>
</evidence>
<accession>A0A8J6YUT3</accession>
<dbReference type="Proteomes" id="UP000631034">
    <property type="component" value="Unassembled WGS sequence"/>
</dbReference>